<organism evidence="1 2">
    <name type="scientific">Araneus ventricosus</name>
    <name type="common">Orbweaver spider</name>
    <name type="synonym">Epeira ventricosa</name>
    <dbReference type="NCBI Taxonomy" id="182803"/>
    <lineage>
        <taxon>Eukaryota</taxon>
        <taxon>Metazoa</taxon>
        <taxon>Ecdysozoa</taxon>
        <taxon>Arthropoda</taxon>
        <taxon>Chelicerata</taxon>
        <taxon>Arachnida</taxon>
        <taxon>Araneae</taxon>
        <taxon>Araneomorphae</taxon>
        <taxon>Entelegynae</taxon>
        <taxon>Araneoidea</taxon>
        <taxon>Araneidae</taxon>
        <taxon>Araneus</taxon>
    </lineage>
</organism>
<protein>
    <submittedName>
        <fullName evidence="1">Uncharacterized protein</fullName>
    </submittedName>
</protein>
<gene>
    <name evidence="1" type="ORF">AVEN_69060_1</name>
</gene>
<name>A0A4Y2KBZ4_ARAVE</name>
<comment type="caution">
    <text evidence="1">The sequence shown here is derived from an EMBL/GenBank/DDBJ whole genome shotgun (WGS) entry which is preliminary data.</text>
</comment>
<accession>A0A4Y2KBZ4</accession>
<keyword evidence="2" id="KW-1185">Reference proteome</keyword>
<dbReference type="Proteomes" id="UP000499080">
    <property type="component" value="Unassembled WGS sequence"/>
</dbReference>
<evidence type="ECO:0000313" key="1">
    <source>
        <dbReference type="EMBL" id="GBM98872.1"/>
    </source>
</evidence>
<proteinExistence type="predicted"/>
<dbReference type="AlphaFoldDB" id="A0A4Y2KBZ4"/>
<sequence length="77" mass="8650">MPRRETHLLTMTFPPPCFLLKSSTWGRNECLGDDESTVSHQSKQHVYAFITPKDIFPLSWSSPCAPSPIPPAPCDYS</sequence>
<dbReference type="EMBL" id="BGPR01004366">
    <property type="protein sequence ID" value="GBM98872.1"/>
    <property type="molecule type" value="Genomic_DNA"/>
</dbReference>
<evidence type="ECO:0000313" key="2">
    <source>
        <dbReference type="Proteomes" id="UP000499080"/>
    </source>
</evidence>
<reference evidence="1 2" key="1">
    <citation type="journal article" date="2019" name="Sci. Rep.">
        <title>Orb-weaving spider Araneus ventricosus genome elucidates the spidroin gene catalogue.</title>
        <authorList>
            <person name="Kono N."/>
            <person name="Nakamura H."/>
            <person name="Ohtoshi R."/>
            <person name="Moran D.A.P."/>
            <person name="Shinohara A."/>
            <person name="Yoshida Y."/>
            <person name="Fujiwara M."/>
            <person name="Mori M."/>
            <person name="Tomita M."/>
            <person name="Arakawa K."/>
        </authorList>
    </citation>
    <scope>NUCLEOTIDE SEQUENCE [LARGE SCALE GENOMIC DNA]</scope>
</reference>